<dbReference type="InterPro" id="IPR013838">
    <property type="entry name" value="Beta-tubulin_BS"/>
</dbReference>
<reference evidence="12 13" key="1">
    <citation type="journal article" date="2013" name="BMC Genomics">
        <title>Genome sequencing and comparative genomics of honey bee microsporidia, Nosema apis reveal novel insights into host-parasite interactions.</title>
        <authorList>
            <person name="Chen Yp."/>
            <person name="Pettis J.S."/>
            <person name="Zhao Y."/>
            <person name="Liu X."/>
            <person name="Tallon L.J."/>
            <person name="Sadzewicz L.D."/>
            <person name="Li R."/>
            <person name="Zheng H."/>
            <person name="Huang S."/>
            <person name="Zhang X."/>
            <person name="Hamilton M.C."/>
            <person name="Pernal S.F."/>
            <person name="Melathopoulos A.P."/>
            <person name="Yan X."/>
            <person name="Evans J.D."/>
        </authorList>
    </citation>
    <scope>NUCLEOTIDE SEQUENCE [LARGE SCALE GENOMIC DNA]</scope>
    <source>
        <strain evidence="12 13">BRL 01</strain>
    </source>
</reference>
<evidence type="ECO:0000256" key="6">
    <source>
        <dbReference type="ARBA" id="ARBA00022701"/>
    </source>
</evidence>
<dbReference type="Pfam" id="PF00091">
    <property type="entry name" value="Tubulin"/>
    <property type="match status" value="1"/>
</dbReference>
<dbReference type="AlphaFoldDB" id="T0L8M7"/>
<dbReference type="InterPro" id="IPR023123">
    <property type="entry name" value="Tubulin_C"/>
</dbReference>
<dbReference type="GO" id="GO:0051417">
    <property type="term" value="P:microtubule nucleation by spindle pole body"/>
    <property type="evidence" value="ECO:0007669"/>
    <property type="project" value="EnsemblFungi"/>
</dbReference>
<keyword evidence="13" id="KW-1185">Reference proteome</keyword>
<proteinExistence type="inferred from homology"/>
<dbReference type="VEuPathDB" id="MicrosporidiaDB:NAPIS_ORF01572"/>
<accession>T0L8M7</accession>
<dbReference type="GO" id="GO:0008275">
    <property type="term" value="C:gamma-tubulin small complex"/>
    <property type="evidence" value="ECO:0007669"/>
    <property type="project" value="EnsemblFungi"/>
</dbReference>
<evidence type="ECO:0000256" key="8">
    <source>
        <dbReference type="ARBA" id="ARBA00023134"/>
    </source>
</evidence>
<evidence type="ECO:0000256" key="7">
    <source>
        <dbReference type="ARBA" id="ARBA00022741"/>
    </source>
</evidence>
<dbReference type="InterPro" id="IPR003008">
    <property type="entry name" value="Tubulin_FtsZ_GTPase"/>
</dbReference>
<dbReference type="InterPro" id="IPR000217">
    <property type="entry name" value="Tubulin"/>
</dbReference>
<dbReference type="GO" id="GO:0007052">
    <property type="term" value="P:mitotic spindle organization"/>
    <property type="evidence" value="ECO:0007669"/>
    <property type="project" value="EnsemblFungi"/>
</dbReference>
<comment type="subcellular location">
    <subcellularLocation>
        <location evidence="1">Cytoplasm</location>
        <location evidence="1">Cytoskeleton</location>
        <location evidence="1">Microtubule organizing center</location>
    </subcellularLocation>
</comment>
<evidence type="ECO:0000256" key="1">
    <source>
        <dbReference type="ARBA" id="ARBA00004267"/>
    </source>
</evidence>
<dbReference type="InterPro" id="IPR018316">
    <property type="entry name" value="Tubulin/FtsZ_2-layer-sand-dom"/>
</dbReference>
<dbReference type="SMART" id="SM00864">
    <property type="entry name" value="Tubulin"/>
    <property type="match status" value="1"/>
</dbReference>
<dbReference type="InterPro" id="IPR017975">
    <property type="entry name" value="Tubulin_CS"/>
</dbReference>
<dbReference type="CDD" id="cd02188">
    <property type="entry name" value="gamma_tubulin"/>
    <property type="match status" value="1"/>
</dbReference>
<dbReference type="GO" id="GO:0005874">
    <property type="term" value="C:microtubule"/>
    <property type="evidence" value="ECO:0007669"/>
    <property type="project" value="UniProtKB-KW"/>
</dbReference>
<dbReference type="HOGENOM" id="CLU_015718_1_0_1"/>
<keyword evidence="8 10" id="KW-0342">GTP-binding</keyword>
<comment type="subunit">
    <text evidence="3">Dimer of alpha and beta chains. A typical microtubule is a hollow water-filled tube with an outer diameter of 25 nm and an inner diameter of 15 nM. Alpha-beta heterodimers associate head-to-tail to form protofilaments running lengthwise along the microtubule wall with the beta-tubulin subunit facing the microtubule plus end conferring a structural polarity. Microtubules usually have 13 protofilaments but different protofilament numbers can be found in some organisms and specialized cells.</text>
</comment>
<organism evidence="12 13">
    <name type="scientific">Vairimorpha apis BRL 01</name>
    <dbReference type="NCBI Taxonomy" id="1037528"/>
    <lineage>
        <taxon>Eukaryota</taxon>
        <taxon>Fungi</taxon>
        <taxon>Fungi incertae sedis</taxon>
        <taxon>Microsporidia</taxon>
        <taxon>Nosematidae</taxon>
        <taxon>Vairimorpha</taxon>
    </lineage>
</organism>
<name>T0L8M7_9MICR</name>
<dbReference type="GO" id="GO:0005525">
    <property type="term" value="F:GTP binding"/>
    <property type="evidence" value="ECO:0007669"/>
    <property type="project" value="UniProtKB-UniRule"/>
</dbReference>
<dbReference type="InterPro" id="IPR037103">
    <property type="entry name" value="Tubulin/FtsZ-like_C"/>
</dbReference>
<dbReference type="GO" id="GO:0005822">
    <property type="term" value="C:inner plaque of spindle pole body"/>
    <property type="evidence" value="ECO:0007669"/>
    <property type="project" value="EnsemblFungi"/>
</dbReference>
<evidence type="ECO:0000313" key="12">
    <source>
        <dbReference type="EMBL" id="EQB60858.1"/>
    </source>
</evidence>
<dbReference type="GO" id="GO:0005200">
    <property type="term" value="F:structural constituent of cytoskeleton"/>
    <property type="evidence" value="ECO:0007669"/>
    <property type="project" value="EnsemblFungi"/>
</dbReference>
<dbReference type="GO" id="GO:0005824">
    <property type="term" value="C:outer plaque of spindle pole body"/>
    <property type="evidence" value="ECO:0007669"/>
    <property type="project" value="EnsemblFungi"/>
</dbReference>
<keyword evidence="9" id="KW-0206">Cytoskeleton</keyword>
<evidence type="ECO:0000256" key="10">
    <source>
        <dbReference type="RuleBase" id="RU000352"/>
    </source>
</evidence>
<dbReference type="InterPro" id="IPR036525">
    <property type="entry name" value="Tubulin/FtsZ_GTPase_sf"/>
</dbReference>
<evidence type="ECO:0000256" key="5">
    <source>
        <dbReference type="ARBA" id="ARBA00022490"/>
    </source>
</evidence>
<evidence type="ECO:0000256" key="3">
    <source>
        <dbReference type="ARBA" id="ARBA00011747"/>
    </source>
</evidence>
<dbReference type="Gene3D" id="3.40.50.1440">
    <property type="entry name" value="Tubulin/FtsZ, GTPase domain"/>
    <property type="match status" value="1"/>
</dbReference>
<dbReference type="GO" id="GO:2000767">
    <property type="term" value="P:positive regulation of cytoplasmic translation"/>
    <property type="evidence" value="ECO:0007669"/>
    <property type="project" value="EnsemblFungi"/>
</dbReference>
<sequence>MREIITLQIGQCGNQMGTEFWKSISSEHNIDIEGSLLTQQNLNDRKDIFFYESDDCKFIPRAVLVDLEPRVLSQLSPIFNRENIFIPNEGGGAGNNWAHGFSTGQKYKEEVMDIIQREAEGCDALEGFFLCHSIAGGTGSGFGSMLLEQIKSDFPKQYLQTFSIFPNNEESSDVVVQPYNSILTLDRLTEFADSIIVMDNTALGKITLDSLKVDTPTFKHINTLISTVMSSSTSTMRFPGYMYSDFASIYTSLIPFNNLKFIIPSYTPFVCDTLSKIIRKTSCFDVMRRLLHQKCRLATFEATKSTSAISVLNVLNGVNDSTEVHKSIMKIMDRNLLTFVPWMQPYFNVALSKQKSNSSRVSGLALLNTTGISLLLSKIVNQFDKLRKQKAFVEIYKKFNVDVDAFDESREKVRYAIEEYNKSEGFSHPNMFI</sequence>
<dbReference type="Gene3D" id="3.30.1330.20">
    <property type="entry name" value="Tubulin/FtsZ, C-terminal domain"/>
    <property type="match status" value="1"/>
</dbReference>
<feature type="domain" description="Tubulin/FtsZ GTPase" evidence="11">
    <location>
        <begin position="46"/>
        <end position="240"/>
    </location>
</feature>
<dbReference type="InterPro" id="IPR008280">
    <property type="entry name" value="Tub_FtsZ_C"/>
</dbReference>
<dbReference type="OrthoDB" id="10249382at2759"/>
<comment type="function">
    <text evidence="10">Tubulin is the major constituent of microtubules, protein filaments consisting of alpha- and beta-tubulin heterodimers. Gamma-tubulin is a key component of the gamma-tubulin ring complex (gTuRC) which mediates microtubule nucleation. The gTuRC regulates the minus-end nucleation of alpha-beta tubulin heterodimers that grow into microtubule protafilaments, a critical step in centrosome duplication and spindle formation.</text>
</comment>
<keyword evidence="7 10" id="KW-0547">Nucleotide-binding</keyword>
<evidence type="ECO:0000256" key="4">
    <source>
        <dbReference type="ARBA" id="ARBA00018848"/>
    </source>
</evidence>
<evidence type="ECO:0000256" key="9">
    <source>
        <dbReference type="ARBA" id="ARBA00023212"/>
    </source>
</evidence>
<dbReference type="SUPFAM" id="SSF55307">
    <property type="entry name" value="Tubulin C-terminal domain-like"/>
    <property type="match status" value="1"/>
</dbReference>
<dbReference type="PRINTS" id="PR01161">
    <property type="entry name" value="TUBULIN"/>
</dbReference>
<dbReference type="Gene3D" id="1.10.287.600">
    <property type="entry name" value="Helix hairpin bin"/>
    <property type="match status" value="1"/>
</dbReference>
<evidence type="ECO:0000313" key="13">
    <source>
        <dbReference type="Proteomes" id="UP000053780"/>
    </source>
</evidence>
<dbReference type="GO" id="GO:0031122">
    <property type="term" value="P:cytoplasmic microtubule organization"/>
    <property type="evidence" value="ECO:0007669"/>
    <property type="project" value="InterPro"/>
</dbReference>
<evidence type="ECO:0000259" key="11">
    <source>
        <dbReference type="SMART" id="SM00864"/>
    </source>
</evidence>
<dbReference type="PROSITE" id="PS00228">
    <property type="entry name" value="TUBULIN_B_AUTOREG"/>
    <property type="match status" value="1"/>
</dbReference>
<dbReference type="InterPro" id="IPR002454">
    <property type="entry name" value="Gamma_tubulin"/>
</dbReference>
<comment type="similarity">
    <text evidence="2 10">Belongs to the tubulin family.</text>
</comment>
<dbReference type="Proteomes" id="UP000053780">
    <property type="component" value="Unassembled WGS sequence"/>
</dbReference>
<dbReference type="PANTHER" id="PTHR11588">
    <property type="entry name" value="TUBULIN"/>
    <property type="match status" value="1"/>
</dbReference>
<dbReference type="PRINTS" id="PR01164">
    <property type="entry name" value="GAMMATUBULIN"/>
</dbReference>
<gene>
    <name evidence="12" type="ORF">NAPIS_ORF01572</name>
</gene>
<dbReference type="PROSITE" id="PS00227">
    <property type="entry name" value="TUBULIN"/>
    <property type="match status" value="1"/>
</dbReference>
<keyword evidence="5" id="KW-0963">Cytoplasm</keyword>
<dbReference type="Pfam" id="PF03953">
    <property type="entry name" value="Tubulin_C"/>
    <property type="match status" value="1"/>
</dbReference>
<dbReference type="SUPFAM" id="SSF52490">
    <property type="entry name" value="Tubulin nucleotide-binding domain-like"/>
    <property type="match status" value="1"/>
</dbReference>
<dbReference type="EMBL" id="KE647222">
    <property type="protein sequence ID" value="EQB60858.1"/>
    <property type="molecule type" value="Genomic_DNA"/>
</dbReference>
<protein>
    <recommendedName>
        <fullName evidence="4 10">Tubulin gamma chain</fullName>
    </recommendedName>
</protein>
<evidence type="ECO:0000256" key="2">
    <source>
        <dbReference type="ARBA" id="ARBA00009636"/>
    </source>
</evidence>
<keyword evidence="6 10" id="KW-0493">Microtubule</keyword>